<dbReference type="AlphaFoldDB" id="A0AAD9JTZ3"/>
<dbReference type="Proteomes" id="UP001209878">
    <property type="component" value="Unassembled WGS sequence"/>
</dbReference>
<dbReference type="InterPro" id="IPR039675">
    <property type="entry name" value="CILP1/CILP2"/>
</dbReference>
<dbReference type="EMBL" id="JAODUO010001732">
    <property type="protein sequence ID" value="KAK2159252.1"/>
    <property type="molecule type" value="Genomic_DNA"/>
</dbReference>
<dbReference type="PANTHER" id="PTHR15031">
    <property type="entry name" value="CARTILAGE INTERMEDIATE LAYER PROTEIN CLIP"/>
    <property type="match status" value="1"/>
</dbReference>
<feature type="compositionally biased region" description="Polar residues" evidence="1">
    <location>
        <begin position="660"/>
        <end position="680"/>
    </location>
</feature>
<feature type="domain" description="Cartilage intermediate layer protein 1/2" evidence="2">
    <location>
        <begin position="2"/>
        <end position="60"/>
    </location>
</feature>
<sequence length="710" mass="76520">MVVELPPTCRLTVNGESVTSVNIRRCRNEPCALKADPDNTDLCCGPSSTRQLHVACTGFNYDINQVLTCGCAECANDNMVTVNGEATGGGVPVAVLVIHEGTQYYGNSGQFTFEATPQAGRISFQVRATDYMPRQVSVEVMPGVTEVFVDVALTPKPTPNVVDPSAGADLDIGSGSGLPTAVSVAIPPNSFQNENGDPVSGNVNVYLTFADPREADGLDSAPGEFTFEDDEGETRMLQTFGVVTLVAEDSDGNVVYLSGKATLAFDADALGMELGESVSLWTLDGTSGDWKKSGELTYSTRRRRRRDVTDGNGTYVEGETVIPPNVPYINFDKPVYRERLCTIAVYVYYGPAFSIPLPGEVVSAYLMQNGLFFGRTTASTDQNGRACLVVLCGLHVIIRLKSSSPVLVHPVHYLPVGFPYTNRVDGFELTPAFPTAPNGPVYRMAVWNSGCYRSNQSDYHFMLAKTPLRPSLYGSLNAVEMRPGFDNSWYPNSPAQREVCALRLIVTTTEPARMNVVGISTAPSGMLYGSYAAVMNPEYMGGDTKRSIGSKSYGACILVRCPNDTDYTAVDLQIAYENSTQCRLSSIQVRVLSEQDGGTGSGSDSGRGKRAVYDTNDYGVGLYHATGAGDLAFYRVMRQCSTRGWNVVARFDCSGEADRTTTTPDSIEWSSPMSWPTNPTDPRVSDNVPTPTMPTDPDVGDPDATIEAPA</sequence>
<accession>A0AAD9JTZ3</accession>
<feature type="region of interest" description="Disordered" evidence="1">
    <location>
        <begin position="656"/>
        <end position="710"/>
    </location>
</feature>
<gene>
    <name evidence="3" type="ORF">NP493_1732g00006</name>
</gene>
<protein>
    <recommendedName>
        <fullName evidence="2">Cartilage intermediate layer protein 1/2 domain-containing protein</fullName>
    </recommendedName>
</protein>
<dbReference type="PANTHER" id="PTHR15031:SF6">
    <property type="entry name" value="CARTILAGE INTERMEDIATE LAYER PROTEIN 1-LIKE ISOFORM X1"/>
    <property type="match status" value="1"/>
</dbReference>
<feature type="compositionally biased region" description="Low complexity" evidence="1">
    <location>
        <begin position="686"/>
        <end position="697"/>
    </location>
</feature>
<evidence type="ECO:0000259" key="2">
    <source>
        <dbReference type="Pfam" id="PF23708"/>
    </source>
</evidence>
<name>A0AAD9JTZ3_RIDPI</name>
<proteinExistence type="predicted"/>
<evidence type="ECO:0000313" key="3">
    <source>
        <dbReference type="EMBL" id="KAK2159252.1"/>
    </source>
</evidence>
<keyword evidence="4" id="KW-1185">Reference proteome</keyword>
<evidence type="ECO:0000313" key="4">
    <source>
        <dbReference type="Proteomes" id="UP001209878"/>
    </source>
</evidence>
<dbReference type="InterPro" id="IPR056255">
    <property type="entry name" value="CILP-1/2_dom"/>
</dbReference>
<reference evidence="3" key="1">
    <citation type="journal article" date="2023" name="Mol. Biol. Evol.">
        <title>Third-Generation Sequencing Reveals the Adaptive Role of the Epigenome in Three Deep-Sea Polychaetes.</title>
        <authorList>
            <person name="Perez M."/>
            <person name="Aroh O."/>
            <person name="Sun Y."/>
            <person name="Lan Y."/>
            <person name="Juniper S.K."/>
            <person name="Young C.R."/>
            <person name="Angers B."/>
            <person name="Qian P.Y."/>
        </authorList>
    </citation>
    <scope>NUCLEOTIDE SEQUENCE</scope>
    <source>
        <strain evidence="3">R07B-5</strain>
    </source>
</reference>
<comment type="caution">
    <text evidence="3">The sequence shown here is derived from an EMBL/GenBank/DDBJ whole genome shotgun (WGS) entry which is preliminary data.</text>
</comment>
<dbReference type="Pfam" id="PF23708">
    <property type="entry name" value="CILP_5th"/>
    <property type="match status" value="1"/>
</dbReference>
<evidence type="ECO:0000256" key="1">
    <source>
        <dbReference type="SAM" id="MobiDB-lite"/>
    </source>
</evidence>
<organism evidence="3 4">
    <name type="scientific">Ridgeia piscesae</name>
    <name type="common">Tubeworm</name>
    <dbReference type="NCBI Taxonomy" id="27915"/>
    <lineage>
        <taxon>Eukaryota</taxon>
        <taxon>Metazoa</taxon>
        <taxon>Spiralia</taxon>
        <taxon>Lophotrochozoa</taxon>
        <taxon>Annelida</taxon>
        <taxon>Polychaeta</taxon>
        <taxon>Sedentaria</taxon>
        <taxon>Canalipalpata</taxon>
        <taxon>Sabellida</taxon>
        <taxon>Siboglinidae</taxon>
        <taxon>Ridgeia</taxon>
    </lineage>
</organism>